<gene>
    <name evidence="1" type="ORF">CYMTET_56364</name>
</gene>
<dbReference type="GO" id="GO:0008821">
    <property type="term" value="F:crossover junction DNA endonuclease activity"/>
    <property type="evidence" value="ECO:0007669"/>
    <property type="project" value="InterPro"/>
</dbReference>
<feature type="non-terminal residue" evidence="1">
    <location>
        <position position="199"/>
    </location>
</feature>
<dbReference type="PANTHER" id="PTHR36015">
    <property type="entry name" value="HOLLIDAY JUNCTION RESOLVASE MOC1, CHLOROPLASTIC-RELATED"/>
    <property type="match status" value="1"/>
</dbReference>
<reference evidence="1 2" key="1">
    <citation type="journal article" date="2015" name="Genome Biol. Evol.">
        <title>Comparative Genomics of a Bacterivorous Green Alga Reveals Evolutionary Causalities and Consequences of Phago-Mixotrophic Mode of Nutrition.</title>
        <authorList>
            <person name="Burns J.A."/>
            <person name="Paasch A."/>
            <person name="Narechania A."/>
            <person name="Kim E."/>
        </authorList>
    </citation>
    <scope>NUCLEOTIDE SEQUENCE [LARGE SCALE GENOMIC DNA]</scope>
    <source>
        <strain evidence="1 2">PLY_AMNH</strain>
    </source>
</reference>
<dbReference type="Proteomes" id="UP001190700">
    <property type="component" value="Unassembled WGS sequence"/>
</dbReference>
<dbReference type="InterPro" id="IPR045290">
    <property type="entry name" value="MOC1-like"/>
</dbReference>
<keyword evidence="2" id="KW-1185">Reference proteome</keyword>
<comment type="caution">
    <text evidence="1">The sequence shown here is derived from an EMBL/GenBank/DDBJ whole genome shotgun (WGS) entry which is preliminary data.</text>
</comment>
<accession>A0AAE0BCU3</accession>
<dbReference type="EMBL" id="LGRX02035749">
    <property type="protein sequence ID" value="KAK3233329.1"/>
    <property type="molecule type" value="Genomic_DNA"/>
</dbReference>
<dbReference type="AlphaFoldDB" id="A0AAE0BCU3"/>
<evidence type="ECO:0000313" key="2">
    <source>
        <dbReference type="Proteomes" id="UP001190700"/>
    </source>
</evidence>
<name>A0AAE0BCU3_9CHLO</name>
<sequence length="199" mass="21918">MFRNATALRRLPQRRVWHEKTQIPCITAATKDSAHPRPIRAFLNSPAAFLHATVPPFARRSKTAYPSRRRFCYTAAVADKASPATTDLDSGVQQQIFLGVDPDLGGALAVLQILAEETSPTFVAVVDVPVEIVKVGKFNRRRHHVPSIVAMIRDLDLPYGCTVFLEQARPFPSDGKQGWFSTGYGAGVWEGVLNGMGFQ</sequence>
<organism evidence="1 2">
    <name type="scientific">Cymbomonas tetramitiformis</name>
    <dbReference type="NCBI Taxonomy" id="36881"/>
    <lineage>
        <taxon>Eukaryota</taxon>
        <taxon>Viridiplantae</taxon>
        <taxon>Chlorophyta</taxon>
        <taxon>Pyramimonadophyceae</taxon>
        <taxon>Pyramimonadales</taxon>
        <taxon>Pyramimonadaceae</taxon>
        <taxon>Cymbomonas</taxon>
    </lineage>
</organism>
<evidence type="ECO:0000313" key="1">
    <source>
        <dbReference type="EMBL" id="KAK3233329.1"/>
    </source>
</evidence>
<dbReference type="PANTHER" id="PTHR36015:SF6">
    <property type="entry name" value="HOLLIDAY JUNCTION RESOLVASE MOC1, CHLOROPLASTIC-RELATED"/>
    <property type="match status" value="1"/>
</dbReference>
<protein>
    <submittedName>
        <fullName evidence="1">Uncharacterized protein</fullName>
    </submittedName>
</protein>
<proteinExistence type="predicted"/>